<feature type="domain" description="6-phosphogluconate dehydrogenase NADP-binding" evidence="1">
    <location>
        <begin position="9"/>
        <end position="164"/>
    </location>
</feature>
<dbReference type="Pfam" id="PF03446">
    <property type="entry name" value="NAD_binding_2"/>
    <property type="match status" value="1"/>
</dbReference>
<keyword evidence="3" id="KW-1185">Reference proteome</keyword>
<reference evidence="2 3" key="1">
    <citation type="submission" date="2021-05" db="EMBL/GenBank/DDBJ databases">
        <title>Description of Cellulomonas sp. DKR-3 sp. nov.</title>
        <authorList>
            <person name="Dahal R.H."/>
            <person name="Chaudhary D.K."/>
        </authorList>
    </citation>
    <scope>NUCLEOTIDE SEQUENCE [LARGE SCALE GENOMIC DNA]</scope>
    <source>
        <strain evidence="2 3">DKR-3</strain>
    </source>
</reference>
<dbReference type="RefSeq" id="WP_214350333.1">
    <property type="nucleotide sequence ID" value="NZ_JAHBOH010000001.1"/>
</dbReference>
<dbReference type="Proteomes" id="UP000722125">
    <property type="component" value="Unassembled WGS sequence"/>
</dbReference>
<dbReference type="EMBL" id="JAHBOH010000001">
    <property type="protein sequence ID" value="MBT0994801.1"/>
    <property type="molecule type" value="Genomic_DNA"/>
</dbReference>
<proteinExistence type="predicted"/>
<dbReference type="InterPro" id="IPR036291">
    <property type="entry name" value="NAD(P)-bd_dom_sf"/>
</dbReference>
<protein>
    <recommendedName>
        <fullName evidence="1">6-phosphogluconate dehydrogenase NADP-binding domain-containing protein</fullName>
    </recommendedName>
</protein>
<sequence>MSQTDPRAVAVLGTADGAAAVARDLARAGHEVRAWDRSRTAPEPSVVDGVALVGSPPATVDDAEIVLTLLDGDAEVLEVMAAAAPGLRAGMAWLQSTTVPQDAIAGLGTFARRYGLVLVDAPVLDGLEDDAAGTRTVLAAGPPQVRGFVAPVLDAMAERTLWTGDDAEAGTATLRARRGTAG</sequence>
<organism evidence="2 3">
    <name type="scientific">Cellulomonas fulva</name>
    <dbReference type="NCBI Taxonomy" id="2835530"/>
    <lineage>
        <taxon>Bacteria</taxon>
        <taxon>Bacillati</taxon>
        <taxon>Actinomycetota</taxon>
        <taxon>Actinomycetes</taxon>
        <taxon>Micrococcales</taxon>
        <taxon>Cellulomonadaceae</taxon>
        <taxon>Cellulomonas</taxon>
    </lineage>
</organism>
<evidence type="ECO:0000259" key="1">
    <source>
        <dbReference type="Pfam" id="PF03446"/>
    </source>
</evidence>
<accession>A0ABS5U099</accession>
<dbReference type="PANTHER" id="PTHR43060:SF15">
    <property type="entry name" value="3-HYDROXYISOBUTYRATE DEHYDROGENASE-LIKE 1, MITOCHONDRIAL-RELATED"/>
    <property type="match status" value="1"/>
</dbReference>
<comment type="caution">
    <text evidence="2">The sequence shown here is derived from an EMBL/GenBank/DDBJ whole genome shotgun (WGS) entry which is preliminary data.</text>
</comment>
<dbReference type="InterPro" id="IPR006115">
    <property type="entry name" value="6PGDH_NADP-bd"/>
</dbReference>
<dbReference type="PANTHER" id="PTHR43060">
    <property type="entry name" value="3-HYDROXYISOBUTYRATE DEHYDROGENASE-LIKE 1, MITOCHONDRIAL-RELATED"/>
    <property type="match status" value="1"/>
</dbReference>
<dbReference type="Gene3D" id="3.40.50.720">
    <property type="entry name" value="NAD(P)-binding Rossmann-like Domain"/>
    <property type="match status" value="1"/>
</dbReference>
<evidence type="ECO:0000313" key="2">
    <source>
        <dbReference type="EMBL" id="MBT0994801.1"/>
    </source>
</evidence>
<gene>
    <name evidence="2" type="ORF">KIN34_10960</name>
</gene>
<dbReference type="SUPFAM" id="SSF51735">
    <property type="entry name" value="NAD(P)-binding Rossmann-fold domains"/>
    <property type="match status" value="1"/>
</dbReference>
<evidence type="ECO:0000313" key="3">
    <source>
        <dbReference type="Proteomes" id="UP000722125"/>
    </source>
</evidence>
<name>A0ABS5U099_9CELL</name>